<evidence type="ECO:0000256" key="1">
    <source>
        <dbReference type="ARBA" id="ARBA00004123"/>
    </source>
</evidence>
<feature type="coiled-coil region" evidence="7">
    <location>
        <begin position="397"/>
        <end position="469"/>
    </location>
</feature>
<dbReference type="InterPro" id="IPR046347">
    <property type="entry name" value="bZIP_sf"/>
</dbReference>
<feature type="compositionally biased region" description="Polar residues" evidence="8">
    <location>
        <begin position="268"/>
        <end position="282"/>
    </location>
</feature>
<dbReference type="PROSITE" id="PS50217">
    <property type="entry name" value="BZIP"/>
    <property type="match status" value="1"/>
</dbReference>
<dbReference type="EMBL" id="LK028579">
    <property type="protein sequence ID" value="CDS19644.1"/>
    <property type="molecule type" value="Genomic_DNA"/>
</dbReference>
<organism evidence="10">
    <name type="scientific">Echinococcus granulosus</name>
    <name type="common">Hydatid tapeworm</name>
    <dbReference type="NCBI Taxonomy" id="6210"/>
    <lineage>
        <taxon>Eukaryota</taxon>
        <taxon>Metazoa</taxon>
        <taxon>Spiralia</taxon>
        <taxon>Lophotrochozoa</taxon>
        <taxon>Platyhelminthes</taxon>
        <taxon>Cestoda</taxon>
        <taxon>Eucestoda</taxon>
        <taxon>Cyclophyllidea</taxon>
        <taxon>Taeniidae</taxon>
        <taxon>Echinococcus</taxon>
        <taxon>Echinococcus granulosus group</taxon>
    </lineage>
</organism>
<keyword evidence="4" id="KW-0010">Activator</keyword>
<dbReference type="SUPFAM" id="SSF57959">
    <property type="entry name" value="Leucine zipper domain"/>
    <property type="match status" value="1"/>
</dbReference>
<feature type="domain" description="BZIP" evidence="9">
    <location>
        <begin position="403"/>
        <end position="466"/>
    </location>
</feature>
<dbReference type="OrthoDB" id="674948at2759"/>
<feature type="compositionally biased region" description="Polar residues" evidence="8">
    <location>
        <begin position="84"/>
        <end position="118"/>
    </location>
</feature>
<dbReference type="Pfam" id="PF00170">
    <property type="entry name" value="bZIP_1"/>
    <property type="match status" value="1"/>
</dbReference>
<dbReference type="WBParaSite" id="EgrG_000497100">
    <property type="protein sequence ID" value="EgrG_000497100"/>
    <property type="gene ID" value="EgrG_000497100"/>
</dbReference>
<name>A0A068WPT3_ECHGR</name>
<evidence type="ECO:0000313" key="12">
    <source>
        <dbReference type="WBParaSite" id="EgrG_000497100"/>
    </source>
</evidence>
<comment type="subcellular location">
    <subcellularLocation>
        <location evidence="1">Nucleus</location>
    </subcellularLocation>
</comment>
<feature type="compositionally biased region" description="Low complexity" evidence="8">
    <location>
        <begin position="142"/>
        <end position="151"/>
    </location>
</feature>
<evidence type="ECO:0000256" key="5">
    <source>
        <dbReference type="ARBA" id="ARBA00023163"/>
    </source>
</evidence>
<dbReference type="SMART" id="SM00338">
    <property type="entry name" value="BRLZ"/>
    <property type="match status" value="1"/>
</dbReference>
<keyword evidence="7" id="KW-0175">Coiled coil</keyword>
<feature type="region of interest" description="Disordered" evidence="8">
    <location>
        <begin position="471"/>
        <end position="514"/>
    </location>
</feature>
<evidence type="ECO:0000259" key="9">
    <source>
        <dbReference type="PROSITE" id="PS50217"/>
    </source>
</evidence>
<feature type="region of interest" description="Disordered" evidence="8">
    <location>
        <begin position="258"/>
        <end position="288"/>
    </location>
</feature>
<reference evidence="10 11" key="1">
    <citation type="journal article" date="2013" name="Nature">
        <title>The genomes of four tapeworm species reveal adaptations to parasitism.</title>
        <authorList>
            <person name="Tsai I.J."/>
            <person name="Zarowiecki M."/>
            <person name="Holroyd N."/>
            <person name="Garciarrubio A."/>
            <person name="Sanchez-Flores A."/>
            <person name="Brooks K.L."/>
            <person name="Tracey A."/>
            <person name="Bobes R.J."/>
            <person name="Fragoso G."/>
            <person name="Sciutto E."/>
            <person name="Aslett M."/>
            <person name="Beasley H."/>
            <person name="Bennett H.M."/>
            <person name="Cai J."/>
            <person name="Camicia F."/>
            <person name="Clark R."/>
            <person name="Cucher M."/>
            <person name="De Silva N."/>
            <person name="Day T.A."/>
            <person name="Deplazes P."/>
            <person name="Estrada K."/>
            <person name="Fernandez C."/>
            <person name="Holland P.W."/>
            <person name="Hou J."/>
            <person name="Hu S."/>
            <person name="Huckvale T."/>
            <person name="Hung S.S."/>
            <person name="Kamenetzky L."/>
            <person name="Keane J.A."/>
            <person name="Kiss F."/>
            <person name="Koziol U."/>
            <person name="Lambert O."/>
            <person name="Liu K."/>
            <person name="Luo X."/>
            <person name="Luo Y."/>
            <person name="Macchiaroli N."/>
            <person name="Nichol S."/>
            <person name="Paps J."/>
            <person name="Parkinson J."/>
            <person name="Pouchkina-Stantcheva N."/>
            <person name="Riddiford N."/>
            <person name="Rosenzvit M."/>
            <person name="Salinas G."/>
            <person name="Wasmuth J.D."/>
            <person name="Zamanian M."/>
            <person name="Zheng Y."/>
            <person name="Cai X."/>
            <person name="Soberon X."/>
            <person name="Olson P.D."/>
            <person name="Laclette J.P."/>
            <person name="Brehm K."/>
            <person name="Berriman M."/>
            <person name="Garciarrubio A."/>
            <person name="Bobes R.J."/>
            <person name="Fragoso G."/>
            <person name="Sanchez-Flores A."/>
            <person name="Estrada K."/>
            <person name="Cevallos M.A."/>
            <person name="Morett E."/>
            <person name="Gonzalez V."/>
            <person name="Portillo T."/>
            <person name="Ochoa-Leyva A."/>
            <person name="Jose M.V."/>
            <person name="Sciutto E."/>
            <person name="Landa A."/>
            <person name="Jimenez L."/>
            <person name="Valdes V."/>
            <person name="Carrero J.C."/>
            <person name="Larralde C."/>
            <person name="Morales-Montor J."/>
            <person name="Limon-Lason J."/>
            <person name="Soberon X."/>
            <person name="Laclette J.P."/>
        </authorList>
    </citation>
    <scope>NUCLEOTIDE SEQUENCE [LARGE SCALE GENOMIC DNA]</scope>
</reference>
<reference evidence="10" key="2">
    <citation type="submission" date="2014-06" db="EMBL/GenBank/DDBJ databases">
        <authorList>
            <person name="Aslett M."/>
        </authorList>
    </citation>
    <scope>NUCLEOTIDE SEQUENCE</scope>
</reference>
<dbReference type="AlphaFoldDB" id="A0A068WPT3"/>
<evidence type="ECO:0000256" key="7">
    <source>
        <dbReference type="SAM" id="Coils"/>
    </source>
</evidence>
<sequence>MEALELADIFPGLDDEALVSSLYAIFTVQGSLGMENAWPADIFSDLTEKDLEDALLTDITSKPTTKSEPVDVDIFGDEVEVNNSSDQFASSSNHTPKGDLFTNQEDFTQTISTDTSPETIRLTPETESNCSTPSNSDSFATSLQLSPSSKKQQPKRSTYGDIVLEEVPAAKKCAYAFSPPIVPHEPNPSAINRVHYVLQKGQTLILQTEKPNSRIPQTVNPQSRIKALNAHPTANQTVFRRDANEFIRIKPLAAHQRQSVVYPVTPDSHASSDTDGSPQSPSDGIEPRGMFIFNARNGASVTSTSAIRLTPATGSVYTTTERYNGPTSYISRQSSGSGYGVDVNSDYTGGYGTGNSSAPYRQQTIFQSSAGILVLTDEEKRTLLAEGYSIPTRLPLSKQEERNLKKIRRKIKNKISAQESRRKKKEYVESLEKRVEAYAQENADLKRRLDGLEGTNRSLLSQLRHLQQAVNKSSFASANSTSSSSSSPPPSSVSQNSGPASSMGSKKSTSPSTALSSSSSSAYLMVFLACFAALFAGQPDASTSTSPGSRSYVPALSSSSKALATSGHIVGDLSTFGSLHQIGYTWTARTQKMGPRLDGDYARGPNVSYMREVTKGTASIYRMHEWARTAAYFKEEQNSQDQEAVRIKSPVSRSRILGSAKDFDECEPMTWWEYFFGQSGAECRDDREATKVIENDPLVRTNRLVNAVNSTVQNQFVLAVVQPKYVPGLANAENPRPAQGYVVFQVTVSYLREFLSVTVSFCPDLPVLACKVSKSLVRYLGHEPSFLLVISILPPCFAFNFSQKVS</sequence>
<accession>A0A068WPT3</accession>
<dbReference type="PANTHER" id="PTHR46004">
    <property type="entry name" value="CYCLIC AMP RESPONSE ELEMENT-BINDING PROTEIN A"/>
    <property type="match status" value="1"/>
</dbReference>
<dbReference type="CDD" id="cd14689">
    <property type="entry name" value="bZIP_CREB3"/>
    <property type="match status" value="1"/>
</dbReference>
<evidence type="ECO:0000313" key="10">
    <source>
        <dbReference type="EMBL" id="CDS19644.1"/>
    </source>
</evidence>
<feature type="region of interest" description="Disordered" evidence="8">
    <location>
        <begin position="84"/>
        <end position="157"/>
    </location>
</feature>
<dbReference type="GO" id="GO:0005634">
    <property type="term" value="C:nucleus"/>
    <property type="evidence" value="ECO:0007669"/>
    <property type="project" value="UniProtKB-SubCell"/>
</dbReference>
<keyword evidence="2" id="KW-0805">Transcription regulation</keyword>
<dbReference type="FunFam" id="1.20.5.170:FF:000054">
    <property type="entry name" value="Cyclic AMP-responsive element-binding protein 3-like 2"/>
    <property type="match status" value="1"/>
</dbReference>
<dbReference type="PROSITE" id="PS00036">
    <property type="entry name" value="BZIP_BASIC"/>
    <property type="match status" value="1"/>
</dbReference>
<evidence type="ECO:0000256" key="2">
    <source>
        <dbReference type="ARBA" id="ARBA00023015"/>
    </source>
</evidence>
<evidence type="ECO:0000256" key="4">
    <source>
        <dbReference type="ARBA" id="ARBA00023159"/>
    </source>
</evidence>
<evidence type="ECO:0000256" key="6">
    <source>
        <dbReference type="ARBA" id="ARBA00023242"/>
    </source>
</evidence>
<evidence type="ECO:0000256" key="3">
    <source>
        <dbReference type="ARBA" id="ARBA00023125"/>
    </source>
</evidence>
<reference evidence="12" key="3">
    <citation type="submission" date="2020-10" db="UniProtKB">
        <authorList>
            <consortium name="WormBaseParasite"/>
        </authorList>
    </citation>
    <scope>IDENTIFICATION</scope>
</reference>
<dbReference type="InterPro" id="IPR004827">
    <property type="entry name" value="bZIP"/>
</dbReference>
<proteinExistence type="predicted"/>
<keyword evidence="5" id="KW-0804">Transcription</keyword>
<keyword evidence="3" id="KW-0238">DNA-binding</keyword>
<evidence type="ECO:0000256" key="8">
    <source>
        <dbReference type="SAM" id="MobiDB-lite"/>
    </source>
</evidence>
<dbReference type="GO" id="GO:0000981">
    <property type="term" value="F:DNA-binding transcription factor activity, RNA polymerase II-specific"/>
    <property type="evidence" value="ECO:0007669"/>
    <property type="project" value="TreeGrafter"/>
</dbReference>
<protein>
    <submittedName>
        <fullName evidence="10 12">cAMP responsive element binding protein 3</fullName>
    </submittedName>
</protein>
<dbReference type="GO" id="GO:0035497">
    <property type="term" value="F:cAMP response element binding"/>
    <property type="evidence" value="ECO:0007669"/>
    <property type="project" value="TreeGrafter"/>
</dbReference>
<gene>
    <name evidence="10" type="ORF">EgrG_000497100</name>
</gene>
<evidence type="ECO:0000313" key="11">
    <source>
        <dbReference type="Proteomes" id="UP000492820"/>
    </source>
</evidence>
<dbReference type="Gene3D" id="1.20.5.170">
    <property type="match status" value="1"/>
</dbReference>
<dbReference type="PANTHER" id="PTHR46004:SF3">
    <property type="entry name" value="CYCLIC AMP RESPONSE ELEMENT-BINDING PROTEIN A"/>
    <property type="match status" value="1"/>
</dbReference>
<keyword evidence="6" id="KW-0539">Nucleus</keyword>
<dbReference type="Proteomes" id="UP000492820">
    <property type="component" value="Unassembled WGS sequence"/>
</dbReference>
<feature type="compositionally biased region" description="Polar residues" evidence="8">
    <location>
        <begin position="125"/>
        <end position="141"/>
    </location>
</feature>